<name>A0AAV5E5B8_ELECO</name>
<dbReference type="Pfam" id="PF00860">
    <property type="entry name" value="Xan_ur_permease"/>
    <property type="match status" value="1"/>
</dbReference>
<feature type="transmembrane region" description="Helical" evidence="6">
    <location>
        <begin position="373"/>
        <end position="395"/>
    </location>
</feature>
<keyword evidence="3 6" id="KW-0812">Transmembrane</keyword>
<comment type="caution">
    <text evidence="7">The sequence shown here is derived from an EMBL/GenBank/DDBJ whole genome shotgun (WGS) entry which is preliminary data.</text>
</comment>
<keyword evidence="8" id="KW-1185">Reference proteome</keyword>
<feature type="transmembrane region" description="Helical" evidence="6">
    <location>
        <begin position="93"/>
        <end position="109"/>
    </location>
</feature>
<dbReference type="InterPro" id="IPR006043">
    <property type="entry name" value="NCS2"/>
</dbReference>
<evidence type="ECO:0000256" key="6">
    <source>
        <dbReference type="SAM" id="Phobius"/>
    </source>
</evidence>
<evidence type="ECO:0000313" key="7">
    <source>
        <dbReference type="EMBL" id="GJN17607.1"/>
    </source>
</evidence>
<feature type="transmembrane region" description="Helical" evidence="6">
    <location>
        <begin position="130"/>
        <end position="151"/>
    </location>
</feature>
<evidence type="ECO:0000256" key="2">
    <source>
        <dbReference type="ARBA" id="ARBA00008821"/>
    </source>
</evidence>
<evidence type="ECO:0000256" key="5">
    <source>
        <dbReference type="ARBA" id="ARBA00023136"/>
    </source>
</evidence>
<gene>
    <name evidence="7" type="primary">gb04687</name>
    <name evidence="7" type="ORF">PR202_gb04687</name>
</gene>
<feature type="transmembrane region" description="Helical" evidence="6">
    <location>
        <begin position="157"/>
        <end position="175"/>
    </location>
</feature>
<comment type="similarity">
    <text evidence="2">Belongs to the nucleobase:cation symporter-2 (NCS2) (TC 2.A.40) family.</text>
</comment>
<dbReference type="AlphaFoldDB" id="A0AAV5E5B8"/>
<keyword evidence="5 6" id="KW-0472">Membrane</keyword>
<dbReference type="SUPFAM" id="SSF161098">
    <property type="entry name" value="MetI-like"/>
    <property type="match status" value="1"/>
</dbReference>
<reference evidence="7" key="1">
    <citation type="journal article" date="2018" name="DNA Res.">
        <title>Multiple hybrid de novo genome assembly of finger millet, an orphan allotetraploid crop.</title>
        <authorList>
            <person name="Hatakeyama M."/>
            <person name="Aluri S."/>
            <person name="Balachadran M.T."/>
            <person name="Sivarajan S.R."/>
            <person name="Patrignani A."/>
            <person name="Gruter S."/>
            <person name="Poveda L."/>
            <person name="Shimizu-Inatsugi R."/>
            <person name="Baeten J."/>
            <person name="Francoijs K.J."/>
            <person name="Nataraja K.N."/>
            <person name="Reddy Y.A.N."/>
            <person name="Phadnis S."/>
            <person name="Ravikumar R.L."/>
            <person name="Schlapbach R."/>
            <person name="Sreeman S.M."/>
            <person name="Shimizu K.K."/>
        </authorList>
    </citation>
    <scope>NUCLEOTIDE SEQUENCE</scope>
</reference>
<evidence type="ECO:0000256" key="3">
    <source>
        <dbReference type="ARBA" id="ARBA00022692"/>
    </source>
</evidence>
<evidence type="ECO:0000256" key="4">
    <source>
        <dbReference type="ARBA" id="ARBA00022989"/>
    </source>
</evidence>
<protein>
    <recommendedName>
        <fullName evidence="9">Nucleobase-ascorbate transporter 2</fullName>
    </recommendedName>
</protein>
<feature type="transmembrane region" description="Helical" evidence="6">
    <location>
        <begin position="38"/>
        <end position="57"/>
    </location>
</feature>
<evidence type="ECO:0000313" key="8">
    <source>
        <dbReference type="Proteomes" id="UP001054889"/>
    </source>
</evidence>
<dbReference type="Proteomes" id="UP001054889">
    <property type="component" value="Unassembled WGS sequence"/>
</dbReference>
<dbReference type="InterPro" id="IPR035906">
    <property type="entry name" value="MetI-like_sf"/>
</dbReference>
<feature type="transmembrane region" description="Helical" evidence="6">
    <location>
        <begin position="217"/>
        <end position="239"/>
    </location>
</feature>
<sequence>MAQVKPEEISHPPMEQLQGCEYCIDSNPPWGEAIILGFQHYILALGTAVMIPSVLVPMMGGNDGDKVRVVQTLLFVTGINTLLQSLFGTRLPTVIGGSYAFVIPIMAIIQDSSLSGITDGHERFLQTMRAIQGALIVSSSIQIILGYSQLWGIFSRFFSPVGMAPVVALLGFGLFERGFPVVGRCVEVGLPMLILFVVLSQYLKNVQIKEIPILERFSLFICIALVWAYAQILTSGGAYKHSSQVTQINCRTDRANLISSAPWIKIPYPLQWGAPTFNVGHSFGMVAAVLVSLVESTAAYKAAARLASATPPPAHILSRGIGWQAVQTEKDACDEHQGIGILLDGLFGTGTGSTVSVENVGLLGSTRIGSRRVIQISSGFMIFFSMLGKFGALFASIPFTIFAAVYCVLFGLVAAVGLSFLQFTNMNSMRNLFIVGVSIFLGLSVPEYFSGTPCLLNVVLRTRTLDGFVSPCTNSHFNDYINTIFSSPPTVGLIVAVFLDNTLEVKNAAKDRGMPWWVPFRSFKGDSRNEEFYSLPFGLNRFFPPS</sequence>
<comment type="subcellular location">
    <subcellularLocation>
        <location evidence="1">Membrane</location>
        <topology evidence="1">Multi-pass membrane protein</topology>
    </subcellularLocation>
</comment>
<dbReference type="GO" id="GO:0016020">
    <property type="term" value="C:membrane"/>
    <property type="evidence" value="ECO:0007669"/>
    <property type="project" value="UniProtKB-SubCell"/>
</dbReference>
<feature type="transmembrane region" description="Helical" evidence="6">
    <location>
        <begin position="182"/>
        <end position="202"/>
    </location>
</feature>
<dbReference type="PANTHER" id="PTHR11119">
    <property type="entry name" value="XANTHINE-URACIL / VITAMIN C PERMEASE FAMILY MEMBER"/>
    <property type="match status" value="1"/>
</dbReference>
<proteinExistence type="inferred from homology"/>
<reference evidence="7" key="2">
    <citation type="submission" date="2021-12" db="EMBL/GenBank/DDBJ databases">
        <title>Resequencing data analysis of finger millet.</title>
        <authorList>
            <person name="Hatakeyama M."/>
            <person name="Aluri S."/>
            <person name="Balachadran M.T."/>
            <person name="Sivarajan S.R."/>
            <person name="Poveda L."/>
            <person name="Shimizu-Inatsugi R."/>
            <person name="Schlapbach R."/>
            <person name="Sreeman S.M."/>
            <person name="Shimizu K.K."/>
        </authorList>
    </citation>
    <scope>NUCLEOTIDE SEQUENCE</scope>
</reference>
<keyword evidence="4 6" id="KW-1133">Transmembrane helix</keyword>
<evidence type="ECO:0000256" key="1">
    <source>
        <dbReference type="ARBA" id="ARBA00004141"/>
    </source>
</evidence>
<dbReference type="NCBIfam" id="NF037981">
    <property type="entry name" value="NCS2_1"/>
    <property type="match status" value="1"/>
</dbReference>
<dbReference type="EMBL" id="BQKI01000073">
    <property type="protein sequence ID" value="GJN17607.1"/>
    <property type="molecule type" value="Genomic_DNA"/>
</dbReference>
<evidence type="ECO:0008006" key="9">
    <source>
        <dbReference type="Google" id="ProtNLM"/>
    </source>
</evidence>
<feature type="transmembrane region" description="Helical" evidence="6">
    <location>
        <begin position="401"/>
        <end position="420"/>
    </location>
</feature>
<accession>A0AAV5E5B8</accession>
<organism evidence="7 8">
    <name type="scientific">Eleusine coracana subsp. coracana</name>
    <dbReference type="NCBI Taxonomy" id="191504"/>
    <lineage>
        <taxon>Eukaryota</taxon>
        <taxon>Viridiplantae</taxon>
        <taxon>Streptophyta</taxon>
        <taxon>Embryophyta</taxon>
        <taxon>Tracheophyta</taxon>
        <taxon>Spermatophyta</taxon>
        <taxon>Magnoliopsida</taxon>
        <taxon>Liliopsida</taxon>
        <taxon>Poales</taxon>
        <taxon>Poaceae</taxon>
        <taxon>PACMAD clade</taxon>
        <taxon>Chloridoideae</taxon>
        <taxon>Cynodonteae</taxon>
        <taxon>Eleusininae</taxon>
        <taxon>Eleusine</taxon>
    </lineage>
</organism>
<dbReference type="GO" id="GO:0022857">
    <property type="term" value="F:transmembrane transporter activity"/>
    <property type="evidence" value="ECO:0007669"/>
    <property type="project" value="InterPro"/>
</dbReference>